<evidence type="ECO:0000256" key="1">
    <source>
        <dbReference type="SAM" id="MobiDB-lite"/>
    </source>
</evidence>
<evidence type="ECO:0000313" key="2">
    <source>
        <dbReference type="EMBL" id="PKW18546.1"/>
    </source>
</evidence>
<protein>
    <submittedName>
        <fullName evidence="2">Uncharacterized protein</fullName>
    </submittedName>
</protein>
<feature type="region of interest" description="Disordered" evidence="1">
    <location>
        <begin position="1222"/>
        <end position="1261"/>
    </location>
</feature>
<dbReference type="EMBL" id="PJNB01000001">
    <property type="protein sequence ID" value="PKW18546.1"/>
    <property type="molecule type" value="Genomic_DNA"/>
</dbReference>
<sequence>MTPSCLIVPLNVTALAVNKDVRTKEKFWRWMVDFKDREPRHSPESPPGNTTEVGGDDDWFVGTHLHWEIPAALARARVDLSAASGPGQPKPGAVTFPLVPNRWLVLRHQYTGDGTKLGTAGWVVHSDYLSDEEGTNPYLVRNGGKPRVTRIGRSVELDKWRDPGDQPFLSVVGAGLPTFASYQPYNQDVFSLQDHFAGDSTKESYRLSYLVVGWHSRDIDEPLTDANLRALLAFRGESPEKMTDSQRFAAGLAALGWTDADGKTLPITRRCLYVGTALDIGWEPEGHFPSDIPDVKMNVPDAAVGNGVVDARTALDNRTDPEARRWSEAFEYGVLDRLDDAWLDGGQDILDAEAHATWFADSAAGYAWSAVDRPDSGVSPNSGIPEEIASEQQIVEQLNKDQRAYDDALRDLAIARERLHALWWLAGLSDDELEDRKAPADFRARVKEQLDPDFAGSLAGQVGDLVFRCVGDETTTGLRDAVPQGATPDELARSIAAYEAKVKLPPARTLRRTPLPPYRRGTDPLTLLRGDGMRVDLPSTAPVPVRAATRLIAKMTGANPITPPIPVPTPNGYEALKKALSWAPLEAAVAEFWTLAEAAARINDTPSVEPDKSFDAALERLGFTPGDAESGKTTTGWFTRLWRQYWAPMYLWWQAHCYPLHYDSGGTKYWTFDGRRHCWTGGEAPGAKFVEGRSLLTGAPPFALAGRVDQYINTLADPYGEVAAKLRKMLAERENRDQVAQGLAGLDPWFAERDQANHFDPFDGTSAALLTPQPTVALPGKGQYQPIRAGQLYFEKLVVVDRFGRGVDLVRGNPDAFRPRRSRDVKPDLDSKGVPLTVESENRDRFVQFRPRLAQPARTLLELVHSRDDDVALRPWDSPRYAGAPDPICGWLVPDRGGRSLFVLAADGTGIGELLVTDDPDGPRVAWLPLPGSTVLTIDQLLSPEFAEAHPHLGPLLSGVLTRTDAAAALNDLIATIDTALQTIAPPANHSPAYRSVFTGLPLAVVRARLRIELSGPPIYAAEWKRILAGPDTDDGNPLRTIRWQVRLGDPWRRTDGLIGFCRPRAPEKAHDTDYNTLFIPHSHALSESDYLQPTDGLSDPVVVATEPPAEVEHSRPATGEPGAAWITALVAPWAPVHAYTGVLPVTTAQVPEAFLSDPLARMSVFLRTGPLPAGLRSPGPDLPEGIALPVPTGTRGTWAWSERTEPDALYPWADYTFAGTETAVRPPDEPPVARTGYLRFTPNPVGDAGPTPINREGRQP</sequence>
<keyword evidence="3" id="KW-1185">Reference proteome</keyword>
<comment type="caution">
    <text evidence="2">The sequence shown here is derived from an EMBL/GenBank/DDBJ whole genome shotgun (WGS) entry which is preliminary data.</text>
</comment>
<dbReference type="OrthoDB" id="6091628at2"/>
<accession>A0A2N3Y6I3</accession>
<dbReference type="Proteomes" id="UP000233786">
    <property type="component" value="Unassembled WGS sequence"/>
</dbReference>
<proteinExistence type="predicted"/>
<evidence type="ECO:0000313" key="3">
    <source>
        <dbReference type="Proteomes" id="UP000233786"/>
    </source>
</evidence>
<dbReference type="AlphaFoldDB" id="A0A2N3Y6I3"/>
<dbReference type="STRING" id="994479.GCA_000194155_04751"/>
<organism evidence="2 3">
    <name type="scientific">Saccharopolyspora spinosa</name>
    <dbReference type="NCBI Taxonomy" id="60894"/>
    <lineage>
        <taxon>Bacteria</taxon>
        <taxon>Bacillati</taxon>
        <taxon>Actinomycetota</taxon>
        <taxon>Actinomycetes</taxon>
        <taxon>Pseudonocardiales</taxon>
        <taxon>Pseudonocardiaceae</taxon>
        <taxon>Saccharopolyspora</taxon>
    </lineage>
</organism>
<name>A0A2N3Y6I3_SACSN</name>
<reference evidence="2" key="1">
    <citation type="submission" date="2017-12" db="EMBL/GenBank/DDBJ databases">
        <title>Sequencing the genomes of 1000 Actinobacteria strains.</title>
        <authorList>
            <person name="Klenk H.-P."/>
        </authorList>
    </citation>
    <scope>NUCLEOTIDE SEQUENCE [LARGE SCALE GENOMIC DNA]</scope>
    <source>
        <strain evidence="2">DSM 44228</strain>
    </source>
</reference>
<dbReference type="RefSeq" id="WP_101376882.1">
    <property type="nucleotide sequence ID" value="NZ_CP061007.1"/>
</dbReference>
<gene>
    <name evidence="2" type="ORF">A8926_6641</name>
</gene>
<feature type="region of interest" description="Disordered" evidence="1">
    <location>
        <begin position="510"/>
        <end position="531"/>
    </location>
</feature>